<reference evidence="3" key="2">
    <citation type="journal article" date="2008" name="Nucleic Acids Res.">
        <title>The rice annotation project database (RAP-DB): 2008 update.</title>
        <authorList>
            <consortium name="The rice annotation project (RAP)"/>
        </authorList>
    </citation>
    <scope>GENOME REANNOTATION</scope>
    <source>
        <strain evidence="3">cv. Nipponbare</strain>
    </source>
</reference>
<feature type="region of interest" description="Disordered" evidence="1">
    <location>
        <begin position="1"/>
        <end position="171"/>
    </location>
</feature>
<organism evidence="2 3">
    <name type="scientific">Oryza sativa subsp. japonica</name>
    <name type="common">Rice</name>
    <dbReference type="NCBI Taxonomy" id="39947"/>
    <lineage>
        <taxon>Eukaryota</taxon>
        <taxon>Viridiplantae</taxon>
        <taxon>Streptophyta</taxon>
        <taxon>Embryophyta</taxon>
        <taxon>Tracheophyta</taxon>
        <taxon>Spermatophyta</taxon>
        <taxon>Magnoliopsida</taxon>
        <taxon>Liliopsida</taxon>
        <taxon>Poales</taxon>
        <taxon>Poaceae</taxon>
        <taxon>BOP clade</taxon>
        <taxon>Oryzoideae</taxon>
        <taxon>Oryzeae</taxon>
        <taxon>Oryzinae</taxon>
        <taxon>Oryza</taxon>
        <taxon>Oryza sativa</taxon>
    </lineage>
</organism>
<proteinExistence type="predicted"/>
<evidence type="ECO:0000313" key="2">
    <source>
        <dbReference type="EMBL" id="BAC83425.1"/>
    </source>
</evidence>
<dbReference type="AlphaFoldDB" id="Q6ZF06"/>
<reference evidence="3" key="1">
    <citation type="journal article" date="2005" name="Nature">
        <title>The map-based sequence of the rice genome.</title>
        <authorList>
            <consortium name="International rice genome sequencing project (IRGSP)"/>
            <person name="Matsumoto T."/>
            <person name="Wu J."/>
            <person name="Kanamori H."/>
            <person name="Katayose Y."/>
            <person name="Fujisawa M."/>
            <person name="Namiki N."/>
            <person name="Mizuno H."/>
            <person name="Yamamoto K."/>
            <person name="Antonio B.A."/>
            <person name="Baba T."/>
            <person name="Sakata K."/>
            <person name="Nagamura Y."/>
            <person name="Aoki H."/>
            <person name="Arikawa K."/>
            <person name="Arita K."/>
            <person name="Bito T."/>
            <person name="Chiden Y."/>
            <person name="Fujitsuka N."/>
            <person name="Fukunaka R."/>
            <person name="Hamada M."/>
            <person name="Harada C."/>
            <person name="Hayashi A."/>
            <person name="Hijishita S."/>
            <person name="Honda M."/>
            <person name="Hosokawa S."/>
            <person name="Ichikawa Y."/>
            <person name="Idonuma A."/>
            <person name="Iijima M."/>
            <person name="Ikeda M."/>
            <person name="Ikeno M."/>
            <person name="Ito K."/>
            <person name="Ito S."/>
            <person name="Ito T."/>
            <person name="Ito Y."/>
            <person name="Ito Y."/>
            <person name="Iwabuchi A."/>
            <person name="Kamiya K."/>
            <person name="Karasawa W."/>
            <person name="Kurita K."/>
            <person name="Katagiri S."/>
            <person name="Kikuta A."/>
            <person name="Kobayashi H."/>
            <person name="Kobayashi N."/>
            <person name="Machita K."/>
            <person name="Maehara T."/>
            <person name="Masukawa M."/>
            <person name="Mizubayashi T."/>
            <person name="Mukai Y."/>
            <person name="Nagasaki H."/>
            <person name="Nagata Y."/>
            <person name="Naito S."/>
            <person name="Nakashima M."/>
            <person name="Nakama Y."/>
            <person name="Nakamichi Y."/>
            <person name="Nakamura M."/>
            <person name="Meguro A."/>
            <person name="Negishi M."/>
            <person name="Ohta I."/>
            <person name="Ohta T."/>
            <person name="Okamoto M."/>
            <person name="Ono N."/>
            <person name="Saji S."/>
            <person name="Sakaguchi M."/>
            <person name="Sakai K."/>
            <person name="Shibata M."/>
            <person name="Shimokawa T."/>
            <person name="Song J."/>
            <person name="Takazaki Y."/>
            <person name="Terasawa K."/>
            <person name="Tsugane M."/>
            <person name="Tsuji K."/>
            <person name="Ueda S."/>
            <person name="Waki K."/>
            <person name="Yamagata H."/>
            <person name="Yamamoto M."/>
            <person name="Yamamoto S."/>
            <person name="Yamane H."/>
            <person name="Yoshiki S."/>
            <person name="Yoshihara R."/>
            <person name="Yukawa K."/>
            <person name="Zhong H."/>
            <person name="Yano M."/>
            <person name="Yuan Q."/>
            <person name="Ouyang S."/>
            <person name="Liu J."/>
            <person name="Jones K.M."/>
            <person name="Gansberger K."/>
            <person name="Moffat K."/>
            <person name="Hill J."/>
            <person name="Bera J."/>
            <person name="Fadrosh D."/>
            <person name="Jin S."/>
            <person name="Johri S."/>
            <person name="Kim M."/>
            <person name="Overton L."/>
            <person name="Reardon M."/>
            <person name="Tsitrin T."/>
            <person name="Vuong H."/>
            <person name="Weaver B."/>
            <person name="Ciecko A."/>
            <person name="Tallon L."/>
            <person name="Jackson J."/>
            <person name="Pai G."/>
            <person name="Aken S.V."/>
            <person name="Utterback T."/>
            <person name="Reidmuller S."/>
            <person name="Feldblyum T."/>
            <person name="Hsiao J."/>
            <person name="Zismann V."/>
            <person name="Iobst S."/>
            <person name="de Vazeille A.R."/>
            <person name="Buell C.R."/>
            <person name="Ying K."/>
            <person name="Li Y."/>
            <person name="Lu T."/>
            <person name="Huang Y."/>
            <person name="Zhao Q."/>
            <person name="Feng Q."/>
            <person name="Zhang L."/>
            <person name="Zhu J."/>
            <person name="Weng Q."/>
            <person name="Mu J."/>
            <person name="Lu Y."/>
            <person name="Fan D."/>
            <person name="Liu Y."/>
            <person name="Guan J."/>
            <person name="Zhang Y."/>
            <person name="Yu S."/>
            <person name="Liu X."/>
            <person name="Zhang Y."/>
            <person name="Hong G."/>
            <person name="Han B."/>
            <person name="Choisne N."/>
            <person name="Demange N."/>
            <person name="Orjeda G."/>
            <person name="Samain S."/>
            <person name="Cattolico L."/>
            <person name="Pelletier E."/>
            <person name="Couloux A."/>
            <person name="Segurens B."/>
            <person name="Wincker P."/>
            <person name="D'Hont A."/>
            <person name="Scarpelli C."/>
            <person name="Weissenbach J."/>
            <person name="Salanoubat M."/>
            <person name="Quetier F."/>
            <person name="Yu Y."/>
            <person name="Kim H.R."/>
            <person name="Rambo T."/>
            <person name="Currie J."/>
            <person name="Collura K."/>
            <person name="Luo M."/>
            <person name="Yang T."/>
            <person name="Ammiraju J.S.S."/>
            <person name="Engler F."/>
            <person name="Soderlund C."/>
            <person name="Wing R.A."/>
            <person name="Palmer L.E."/>
            <person name="de la Bastide M."/>
            <person name="Spiegel L."/>
            <person name="Nascimento L."/>
            <person name="Zutavern T."/>
            <person name="O'Shaughnessy A."/>
            <person name="Dike S."/>
            <person name="Dedhia N."/>
            <person name="Preston R."/>
            <person name="Balija V."/>
            <person name="McCombie W.R."/>
            <person name="Chow T."/>
            <person name="Chen H."/>
            <person name="Chung M."/>
            <person name="Chen C."/>
            <person name="Shaw J."/>
            <person name="Wu H."/>
            <person name="Hsiao K."/>
            <person name="Chao Y."/>
            <person name="Chu M."/>
            <person name="Cheng C."/>
            <person name="Hour A."/>
            <person name="Lee P."/>
            <person name="Lin S."/>
            <person name="Lin Y."/>
            <person name="Liou J."/>
            <person name="Liu S."/>
            <person name="Hsing Y."/>
            <person name="Raghuvanshi S."/>
            <person name="Mohanty A."/>
            <person name="Bharti A.K."/>
            <person name="Gaur A."/>
            <person name="Gupta V."/>
            <person name="Kumar D."/>
            <person name="Ravi V."/>
            <person name="Vij S."/>
            <person name="Kapur A."/>
            <person name="Khurana P."/>
            <person name="Khurana P."/>
            <person name="Khurana J.P."/>
            <person name="Tyagi A.K."/>
            <person name="Gaikwad K."/>
            <person name="Singh A."/>
            <person name="Dalal V."/>
            <person name="Srivastava S."/>
            <person name="Dixit A."/>
            <person name="Pal A.K."/>
            <person name="Ghazi I.A."/>
            <person name="Yadav M."/>
            <person name="Pandit A."/>
            <person name="Bhargava A."/>
            <person name="Sureshbabu K."/>
            <person name="Batra K."/>
            <person name="Sharma T.R."/>
            <person name="Mohapatra T."/>
            <person name="Singh N.K."/>
            <person name="Messing J."/>
            <person name="Nelson A.B."/>
            <person name="Fuks G."/>
            <person name="Kavchok S."/>
            <person name="Keizer G."/>
            <person name="Linton E."/>
            <person name="Llaca V."/>
            <person name="Song R."/>
            <person name="Tanyolac B."/>
            <person name="Young S."/>
            <person name="Ho-Il K."/>
            <person name="Hahn J.H."/>
            <person name="Sangsakoo G."/>
            <person name="Vanavichit A."/>
            <person name="de Mattos Luiz.A.T."/>
            <person name="Zimmer P.D."/>
            <person name="Malone G."/>
            <person name="Dellagostin O."/>
            <person name="de Oliveira A.C."/>
            <person name="Bevan M."/>
            <person name="Bancroft I."/>
            <person name="Minx P."/>
            <person name="Cordum H."/>
            <person name="Wilson R."/>
            <person name="Cheng Z."/>
            <person name="Jin W."/>
            <person name="Jiang J."/>
            <person name="Leong S.A."/>
            <person name="Iwama H."/>
            <person name="Gojobori T."/>
            <person name="Itoh T."/>
            <person name="Niimura Y."/>
            <person name="Fujii Y."/>
            <person name="Habara T."/>
            <person name="Sakai H."/>
            <person name="Sato Y."/>
            <person name="Wilson G."/>
            <person name="Kumar K."/>
            <person name="McCouch S."/>
            <person name="Juretic N."/>
            <person name="Hoen D."/>
            <person name="Wright S."/>
            <person name="Bruskiewich R."/>
            <person name="Bureau T."/>
            <person name="Miyao A."/>
            <person name="Hirochika H."/>
            <person name="Nishikawa T."/>
            <person name="Kadowaki K."/>
            <person name="Sugiura M."/>
            <person name="Burr B."/>
            <person name="Sasaki T."/>
        </authorList>
    </citation>
    <scope>NUCLEOTIDE SEQUENCE [LARGE SCALE GENOMIC DNA]</scope>
    <source>
        <strain evidence="3">cv. Nipponbare</strain>
    </source>
</reference>
<sequence>MWGPHKSSSLHPPLSLSSSTFGERQPWDDGPVAARSRSARQGEREREESGGGDGGEGVERDGGILPAAGRVKEAPDGGEPAAPHHTEARHRHRRLRDLPRQRGHIQPPLPPIWRPPPPLDRVGGHARRPALPPLAPRQRHVERRPSQYYHVGATSAKPPSKTVVGVKLHRF</sequence>
<accession>Q6ZF06</accession>
<feature type="compositionally biased region" description="Low complexity" evidence="1">
    <location>
        <begin position="1"/>
        <end position="19"/>
    </location>
</feature>
<name>Q6ZF06_ORYSJ</name>
<dbReference type="Proteomes" id="UP000000763">
    <property type="component" value="Chromosome 7"/>
</dbReference>
<evidence type="ECO:0000313" key="3">
    <source>
        <dbReference type="Proteomes" id="UP000000763"/>
    </source>
</evidence>
<feature type="compositionally biased region" description="Pro residues" evidence="1">
    <location>
        <begin position="107"/>
        <end position="119"/>
    </location>
</feature>
<protein>
    <submittedName>
        <fullName evidence="2">Uncharacterized protein</fullName>
    </submittedName>
</protein>
<evidence type="ECO:0000256" key="1">
    <source>
        <dbReference type="SAM" id="MobiDB-lite"/>
    </source>
</evidence>
<gene>
    <name evidence="2" type="primary">P0534H07.5</name>
</gene>
<feature type="compositionally biased region" description="Basic and acidic residues" evidence="1">
    <location>
        <begin position="40"/>
        <end position="49"/>
    </location>
</feature>
<dbReference type="EMBL" id="AP004307">
    <property type="protein sequence ID" value="BAC83425.1"/>
    <property type="molecule type" value="Genomic_DNA"/>
</dbReference>